<dbReference type="Gene3D" id="3.40.50.450">
    <property type="match status" value="1"/>
</dbReference>
<protein>
    <recommendedName>
        <fullName evidence="2">Smf/DprA SLOG domain-containing protein</fullName>
    </recommendedName>
</protein>
<dbReference type="EMBL" id="LAZR01007817">
    <property type="protein sequence ID" value="KKM82725.1"/>
    <property type="molecule type" value="Genomic_DNA"/>
</dbReference>
<dbReference type="SUPFAM" id="SSF102405">
    <property type="entry name" value="MCP/YpsA-like"/>
    <property type="match status" value="1"/>
</dbReference>
<feature type="domain" description="Smf/DprA SLOG" evidence="2">
    <location>
        <begin position="99"/>
        <end position="302"/>
    </location>
</feature>
<name>A0A0F9N1K0_9ZZZZ</name>
<evidence type="ECO:0000259" key="2">
    <source>
        <dbReference type="Pfam" id="PF02481"/>
    </source>
</evidence>
<dbReference type="GO" id="GO:0009294">
    <property type="term" value="P:DNA-mediated transformation"/>
    <property type="evidence" value="ECO:0007669"/>
    <property type="project" value="InterPro"/>
</dbReference>
<evidence type="ECO:0000256" key="1">
    <source>
        <dbReference type="ARBA" id="ARBA00006525"/>
    </source>
</evidence>
<accession>A0A0F9N1K0</accession>
<evidence type="ECO:0000313" key="3">
    <source>
        <dbReference type="EMBL" id="KKM82725.1"/>
    </source>
</evidence>
<comment type="similarity">
    <text evidence="1">Belongs to the DprA/Smf family.</text>
</comment>
<dbReference type="PANTHER" id="PTHR43022:SF1">
    <property type="entry name" value="PROTEIN SMF"/>
    <property type="match status" value="1"/>
</dbReference>
<dbReference type="AlphaFoldDB" id="A0A0F9N1K0"/>
<organism evidence="3">
    <name type="scientific">marine sediment metagenome</name>
    <dbReference type="NCBI Taxonomy" id="412755"/>
    <lineage>
        <taxon>unclassified sequences</taxon>
        <taxon>metagenomes</taxon>
        <taxon>ecological metagenomes</taxon>
    </lineage>
</organism>
<sequence length="336" mass="38080">MIILEHSSLSDYIFLSREVSLPLSVMKIIKKNDFAFNEIVSYSEKKFESFLQSLKTNYNAKIRNFDEKIAKFREKKRSKIYNRIDQDLRICKSNQIKCFSYFDSGYPTILKSLKQPPKLIFMKGEIKPQDFKSVAIIGTRNPTKYGKEMARAIAKRFAELGFTVVSGFAKGIDTIAMESALENGGRAIGVIASGILNLYPKENKRLVKALIANGALISERFPYKSVTKRALQIRNRITSGLGLGNIVVEGNKFSGTQWQLRFGDEQGKPAIAVEPIGEYEQAYVPNKIIKEKGGAKISDIDDVDYIGEMLLIEYEERKQIRSKEKNSVVQANLLKY</sequence>
<reference evidence="3" key="1">
    <citation type="journal article" date="2015" name="Nature">
        <title>Complex archaea that bridge the gap between prokaryotes and eukaryotes.</title>
        <authorList>
            <person name="Spang A."/>
            <person name="Saw J.H."/>
            <person name="Jorgensen S.L."/>
            <person name="Zaremba-Niedzwiedzka K."/>
            <person name="Martijn J."/>
            <person name="Lind A.E."/>
            <person name="van Eijk R."/>
            <person name="Schleper C."/>
            <person name="Guy L."/>
            <person name="Ettema T.J."/>
        </authorList>
    </citation>
    <scope>NUCLEOTIDE SEQUENCE</scope>
</reference>
<dbReference type="Pfam" id="PF02481">
    <property type="entry name" value="DNA_processg_A"/>
    <property type="match status" value="1"/>
</dbReference>
<dbReference type="InterPro" id="IPR057666">
    <property type="entry name" value="DrpA_SLOG"/>
</dbReference>
<proteinExistence type="inferred from homology"/>
<dbReference type="PANTHER" id="PTHR43022">
    <property type="entry name" value="PROTEIN SMF"/>
    <property type="match status" value="1"/>
</dbReference>
<gene>
    <name evidence="3" type="ORF">LCGC14_1316620</name>
</gene>
<comment type="caution">
    <text evidence="3">The sequence shown here is derived from an EMBL/GenBank/DDBJ whole genome shotgun (WGS) entry which is preliminary data.</text>
</comment>
<dbReference type="InterPro" id="IPR003488">
    <property type="entry name" value="DprA"/>
</dbReference>